<keyword evidence="5" id="KW-0997">Cell inner membrane</keyword>
<dbReference type="PROSITE" id="PS51257">
    <property type="entry name" value="PROKAR_LIPOPROTEIN"/>
    <property type="match status" value="1"/>
</dbReference>
<sequence>MRMLQIKTRFLLGALLLAGLGSCQREKPVRAAPAEPAAPAPALNDSLPQTPATGQTINRTWHRLAQRTRRNAPLVYRRGTTRPFAADTAAPPPSEARLHDLTLKASEYFQIDPTQPAEVHGREGTIVRLPAQVLVNASEKPATGPVWVELKECYTVADMLLSNLSTVTPEGDLLDSGGIVLVRASAHGQPLHVAAGQAFQLEMPFVRRQKGMRLFYGQGSRRQQPAHWVAAGPIVRHPAPPAVATQATQMPSYGSGPADINRLIRYPAAALASRTEGLVYVSFVVDEGGKVLSPNVVRSLGDGCDEEVLRVLALTSGHWTPARQGGQLVPVKMTLPIRFSLQQQGQMTAENSPDPAANADTLPATDEGDDHPEVSEPAAAHYAFQADRLGWLTCEREWRPAGAQAAFTATADTEPTTSVHLVFRESTTIVAGEPRAEGYHFAGVPANQRAVVVGVQYRNGTPYLAMQETVTGQRETETLEFRETTLAELERELEKLQ</sequence>
<evidence type="ECO:0000256" key="2">
    <source>
        <dbReference type="ARBA" id="ARBA00006555"/>
    </source>
</evidence>
<evidence type="ECO:0000256" key="4">
    <source>
        <dbReference type="ARBA" id="ARBA00022475"/>
    </source>
</evidence>
<dbReference type="PANTHER" id="PTHR33446">
    <property type="entry name" value="PROTEIN TONB-RELATED"/>
    <property type="match status" value="1"/>
</dbReference>
<dbReference type="PROSITE" id="PS52015">
    <property type="entry name" value="TONB_CTD"/>
    <property type="match status" value="1"/>
</dbReference>
<dbReference type="STRING" id="1121955.SAMN02745146_2889"/>
<dbReference type="GO" id="GO:0098797">
    <property type="term" value="C:plasma membrane protein complex"/>
    <property type="evidence" value="ECO:0007669"/>
    <property type="project" value="TreeGrafter"/>
</dbReference>
<comment type="subcellular location">
    <subcellularLocation>
        <location evidence="1">Cell inner membrane</location>
        <topology evidence="1">Single-pass membrane protein</topology>
        <orientation evidence="1">Periplasmic side</orientation>
    </subcellularLocation>
</comment>
<feature type="compositionally biased region" description="Low complexity" evidence="10">
    <location>
        <begin position="31"/>
        <end position="42"/>
    </location>
</feature>
<dbReference type="GO" id="GO:0031992">
    <property type="term" value="F:energy transducer activity"/>
    <property type="evidence" value="ECO:0007669"/>
    <property type="project" value="TreeGrafter"/>
</dbReference>
<keyword evidence="9" id="KW-0472">Membrane</keyword>
<accession>A0A1M6ILT6</accession>
<keyword evidence="3" id="KW-0813">Transport</keyword>
<keyword evidence="6" id="KW-0812">Transmembrane</keyword>
<dbReference type="AlphaFoldDB" id="A0A1M6ILT6"/>
<dbReference type="InterPro" id="IPR051045">
    <property type="entry name" value="TonB-dependent_transducer"/>
</dbReference>
<keyword evidence="8" id="KW-1133">Transmembrane helix</keyword>
<evidence type="ECO:0000313" key="13">
    <source>
        <dbReference type="Proteomes" id="UP000184418"/>
    </source>
</evidence>
<reference evidence="12 13" key="1">
    <citation type="submission" date="2016-11" db="EMBL/GenBank/DDBJ databases">
        <authorList>
            <person name="Jaros S."/>
            <person name="Januszkiewicz K."/>
            <person name="Wedrychowicz H."/>
        </authorList>
    </citation>
    <scope>NUCLEOTIDE SEQUENCE [LARGE SCALE GENOMIC DNA]</scope>
    <source>
        <strain evidence="12 13">DSM 21074</strain>
    </source>
</reference>
<dbReference type="Gene3D" id="3.30.1150.10">
    <property type="match status" value="1"/>
</dbReference>
<dbReference type="Proteomes" id="UP000184418">
    <property type="component" value="Unassembled WGS sequence"/>
</dbReference>
<comment type="similarity">
    <text evidence="2">Belongs to the TonB family.</text>
</comment>
<keyword evidence="13" id="KW-1185">Reference proteome</keyword>
<dbReference type="InterPro" id="IPR037682">
    <property type="entry name" value="TonB_C"/>
</dbReference>
<evidence type="ECO:0000256" key="1">
    <source>
        <dbReference type="ARBA" id="ARBA00004383"/>
    </source>
</evidence>
<evidence type="ECO:0000256" key="8">
    <source>
        <dbReference type="ARBA" id="ARBA00022989"/>
    </source>
</evidence>
<evidence type="ECO:0000256" key="9">
    <source>
        <dbReference type="ARBA" id="ARBA00023136"/>
    </source>
</evidence>
<evidence type="ECO:0000256" key="10">
    <source>
        <dbReference type="SAM" id="MobiDB-lite"/>
    </source>
</evidence>
<proteinExistence type="inferred from homology"/>
<protein>
    <submittedName>
        <fullName evidence="12">TonB family C-terminal domain-containing protein</fullName>
    </submittedName>
</protein>
<feature type="domain" description="TonB C-terminal" evidence="11">
    <location>
        <begin position="251"/>
        <end position="348"/>
    </location>
</feature>
<gene>
    <name evidence="12" type="ORF">SAMN02745146_2889</name>
</gene>
<keyword evidence="4" id="KW-1003">Cell membrane</keyword>
<dbReference type="Pfam" id="PF03544">
    <property type="entry name" value="TonB_C"/>
    <property type="match status" value="1"/>
</dbReference>
<evidence type="ECO:0000259" key="11">
    <source>
        <dbReference type="PROSITE" id="PS52015"/>
    </source>
</evidence>
<organism evidence="12 13">
    <name type="scientific">Hymenobacter daecheongensis DSM 21074</name>
    <dbReference type="NCBI Taxonomy" id="1121955"/>
    <lineage>
        <taxon>Bacteria</taxon>
        <taxon>Pseudomonadati</taxon>
        <taxon>Bacteroidota</taxon>
        <taxon>Cytophagia</taxon>
        <taxon>Cytophagales</taxon>
        <taxon>Hymenobacteraceae</taxon>
        <taxon>Hymenobacter</taxon>
    </lineage>
</organism>
<dbReference type="GO" id="GO:0015031">
    <property type="term" value="P:protein transport"/>
    <property type="evidence" value="ECO:0007669"/>
    <property type="project" value="UniProtKB-KW"/>
</dbReference>
<dbReference type="GO" id="GO:0055085">
    <property type="term" value="P:transmembrane transport"/>
    <property type="evidence" value="ECO:0007669"/>
    <property type="project" value="InterPro"/>
</dbReference>
<feature type="region of interest" description="Disordered" evidence="10">
    <location>
        <begin position="343"/>
        <end position="373"/>
    </location>
</feature>
<name>A0A1M6ILT6_9BACT</name>
<keyword evidence="7" id="KW-0653">Protein transport</keyword>
<dbReference type="EMBL" id="FQYN01000006">
    <property type="protein sequence ID" value="SHJ35359.1"/>
    <property type="molecule type" value="Genomic_DNA"/>
</dbReference>
<dbReference type="SUPFAM" id="SSF74653">
    <property type="entry name" value="TolA/TonB C-terminal domain"/>
    <property type="match status" value="1"/>
</dbReference>
<evidence type="ECO:0000313" key="12">
    <source>
        <dbReference type="EMBL" id="SHJ35359.1"/>
    </source>
</evidence>
<evidence type="ECO:0000256" key="3">
    <source>
        <dbReference type="ARBA" id="ARBA00022448"/>
    </source>
</evidence>
<evidence type="ECO:0000256" key="5">
    <source>
        <dbReference type="ARBA" id="ARBA00022519"/>
    </source>
</evidence>
<feature type="region of interest" description="Disordered" evidence="10">
    <location>
        <begin position="29"/>
        <end position="50"/>
    </location>
</feature>
<dbReference type="InterPro" id="IPR006260">
    <property type="entry name" value="TonB/TolA_C"/>
</dbReference>
<dbReference type="NCBIfam" id="TIGR01352">
    <property type="entry name" value="tonB_Cterm"/>
    <property type="match status" value="1"/>
</dbReference>
<dbReference type="PANTHER" id="PTHR33446:SF2">
    <property type="entry name" value="PROTEIN TONB"/>
    <property type="match status" value="1"/>
</dbReference>
<evidence type="ECO:0000256" key="7">
    <source>
        <dbReference type="ARBA" id="ARBA00022927"/>
    </source>
</evidence>
<evidence type="ECO:0000256" key="6">
    <source>
        <dbReference type="ARBA" id="ARBA00022692"/>
    </source>
</evidence>